<dbReference type="InterPro" id="IPR001478">
    <property type="entry name" value="PDZ"/>
</dbReference>
<dbReference type="InterPro" id="IPR011989">
    <property type="entry name" value="ARM-like"/>
</dbReference>
<dbReference type="OrthoDB" id="251597at2"/>
<dbReference type="InterPro" id="IPR036034">
    <property type="entry name" value="PDZ_sf"/>
</dbReference>
<dbReference type="PROSITE" id="PS50106">
    <property type="entry name" value="PDZ"/>
    <property type="match status" value="1"/>
</dbReference>
<dbReference type="SUPFAM" id="SSF48371">
    <property type="entry name" value="ARM repeat"/>
    <property type="match status" value="1"/>
</dbReference>
<keyword evidence="1" id="KW-0732">Signal</keyword>
<dbReference type="Gene3D" id="2.30.42.10">
    <property type="match status" value="1"/>
</dbReference>
<accession>A0A5C5WV88</accession>
<evidence type="ECO:0000259" key="2">
    <source>
        <dbReference type="PROSITE" id="PS50106"/>
    </source>
</evidence>
<gene>
    <name evidence="3" type="ORF">Pla22_21750</name>
</gene>
<dbReference type="Proteomes" id="UP000316598">
    <property type="component" value="Unassembled WGS sequence"/>
</dbReference>
<keyword evidence="4" id="KW-1185">Reference proteome</keyword>
<dbReference type="AlphaFoldDB" id="A0A5C5WV88"/>
<dbReference type="RefSeq" id="WP_146514561.1">
    <property type="nucleotide sequence ID" value="NZ_SJPI01000001.1"/>
</dbReference>
<dbReference type="Pfam" id="PF13180">
    <property type="entry name" value="PDZ_2"/>
    <property type="match status" value="1"/>
</dbReference>
<comment type="caution">
    <text evidence="3">The sequence shown here is derived from an EMBL/GenBank/DDBJ whole genome shotgun (WGS) entry which is preliminary data.</text>
</comment>
<sequence precursor="true">MYQSPFTRRISRFAVGMVLMFAATAKADPPAIHDEQTAGYWVLQLSNDHYLRRELAEKKLVEQGPEAIAALVETMRSGDLESIERATSAISQIAINHPPAQDGGAWDELENLSRNATGRIASSAKSALREIGEQRSERARVELASAGVFVGIDDFMIGAISTTQMIVQIDDKFHGDDESLQWLRWLTGVEKVRVMRSGISKEVLENVAQMPNLRSLAIVDGKLQPDTLVPLEKVKSLETLEFRYVPLTDELAGDLERVAVRNKLSLMGTGLSKDRVRSMNAASPDLTIEHRQGGFLGVKCYDGETECEISDVIEDSAAEEAGLIRSDVIVQINDAVVKKFKDLQDEINQHVPGDELTVKFRRGAQVKETKVTLRRYVGS</sequence>
<evidence type="ECO:0000256" key="1">
    <source>
        <dbReference type="SAM" id="SignalP"/>
    </source>
</evidence>
<reference evidence="3 4" key="1">
    <citation type="submission" date="2019-02" db="EMBL/GenBank/DDBJ databases">
        <title>Deep-cultivation of Planctomycetes and their phenomic and genomic characterization uncovers novel biology.</title>
        <authorList>
            <person name="Wiegand S."/>
            <person name="Jogler M."/>
            <person name="Boedeker C."/>
            <person name="Pinto D."/>
            <person name="Vollmers J."/>
            <person name="Rivas-Marin E."/>
            <person name="Kohn T."/>
            <person name="Peeters S.H."/>
            <person name="Heuer A."/>
            <person name="Rast P."/>
            <person name="Oberbeckmann S."/>
            <person name="Bunk B."/>
            <person name="Jeske O."/>
            <person name="Meyerdierks A."/>
            <person name="Storesund J.E."/>
            <person name="Kallscheuer N."/>
            <person name="Luecker S."/>
            <person name="Lage O.M."/>
            <person name="Pohl T."/>
            <person name="Merkel B.J."/>
            <person name="Hornburger P."/>
            <person name="Mueller R.-W."/>
            <person name="Bruemmer F."/>
            <person name="Labrenz M."/>
            <person name="Spormann A.M."/>
            <person name="Op Den Camp H."/>
            <person name="Overmann J."/>
            <person name="Amann R."/>
            <person name="Jetten M.S.M."/>
            <person name="Mascher T."/>
            <person name="Medema M.H."/>
            <person name="Devos D.P."/>
            <person name="Kaster A.-K."/>
            <person name="Ovreas L."/>
            <person name="Rohde M."/>
            <person name="Galperin M.Y."/>
            <person name="Jogler C."/>
        </authorList>
    </citation>
    <scope>NUCLEOTIDE SEQUENCE [LARGE SCALE GENOMIC DNA]</scope>
    <source>
        <strain evidence="3 4">Pla22</strain>
    </source>
</reference>
<feature type="signal peptide" evidence="1">
    <location>
        <begin position="1"/>
        <end position="27"/>
    </location>
</feature>
<proteinExistence type="predicted"/>
<feature type="chain" id="PRO_5022920769" description="PDZ domain-containing protein" evidence="1">
    <location>
        <begin position="28"/>
        <end position="379"/>
    </location>
</feature>
<dbReference type="SMART" id="SM00228">
    <property type="entry name" value="PDZ"/>
    <property type="match status" value="1"/>
</dbReference>
<dbReference type="InterPro" id="IPR016024">
    <property type="entry name" value="ARM-type_fold"/>
</dbReference>
<dbReference type="SUPFAM" id="SSF50156">
    <property type="entry name" value="PDZ domain-like"/>
    <property type="match status" value="1"/>
</dbReference>
<dbReference type="EMBL" id="SJPI01000001">
    <property type="protein sequence ID" value="TWT54528.1"/>
    <property type="molecule type" value="Genomic_DNA"/>
</dbReference>
<organism evidence="3 4">
    <name type="scientific">Rubripirellula amarantea</name>
    <dbReference type="NCBI Taxonomy" id="2527999"/>
    <lineage>
        <taxon>Bacteria</taxon>
        <taxon>Pseudomonadati</taxon>
        <taxon>Planctomycetota</taxon>
        <taxon>Planctomycetia</taxon>
        <taxon>Pirellulales</taxon>
        <taxon>Pirellulaceae</taxon>
        <taxon>Rubripirellula</taxon>
    </lineage>
</organism>
<evidence type="ECO:0000313" key="4">
    <source>
        <dbReference type="Proteomes" id="UP000316598"/>
    </source>
</evidence>
<evidence type="ECO:0000313" key="3">
    <source>
        <dbReference type="EMBL" id="TWT54528.1"/>
    </source>
</evidence>
<feature type="domain" description="PDZ" evidence="2">
    <location>
        <begin position="285"/>
        <end position="338"/>
    </location>
</feature>
<protein>
    <recommendedName>
        <fullName evidence="2">PDZ domain-containing protein</fullName>
    </recommendedName>
</protein>
<name>A0A5C5WV88_9BACT</name>
<dbReference type="Gene3D" id="1.25.10.10">
    <property type="entry name" value="Leucine-rich Repeat Variant"/>
    <property type="match status" value="1"/>
</dbReference>